<dbReference type="EMBL" id="LT907979">
    <property type="protein sequence ID" value="SOB73978.1"/>
    <property type="molecule type" value="Genomic_DNA"/>
</dbReference>
<feature type="compositionally biased region" description="Basic residues" evidence="1">
    <location>
        <begin position="1"/>
        <end position="16"/>
    </location>
</feature>
<organism evidence="2">
    <name type="scientific">Cedratvirus lausannensis</name>
    <dbReference type="NCBI Taxonomy" id="2023205"/>
    <lineage>
        <taxon>Viruses</taxon>
        <taxon>Pithoviruses</taxon>
        <taxon>Orthocedratvirinae</taxon>
        <taxon>Alphacedratvirus</taxon>
        <taxon>Alphacedratvirus francolausannense</taxon>
    </lineage>
</organism>
<dbReference type="Proteomes" id="UP000274850">
    <property type="component" value="Segment"/>
</dbReference>
<gene>
    <name evidence="2" type="ORF">BQ9231_00095</name>
</gene>
<protein>
    <submittedName>
        <fullName evidence="2">Uncharacterized protein</fullName>
    </submittedName>
</protein>
<name>A0A285PWF0_9VIRU</name>
<evidence type="ECO:0000256" key="1">
    <source>
        <dbReference type="SAM" id="MobiDB-lite"/>
    </source>
</evidence>
<sequence length="105" mass="12250">MGRRNQRKIRQRKRMVLPHPHPGKPQLKKGSNPDFEPKQALTRQETPSIQVKHDLSMGNVVGRLVIDPWQHRTCDCKKPHPGLLHNDLHHNNVLLENSHKLNLYI</sequence>
<evidence type="ECO:0000313" key="3">
    <source>
        <dbReference type="Proteomes" id="UP000274850"/>
    </source>
</evidence>
<feature type="region of interest" description="Disordered" evidence="1">
    <location>
        <begin position="1"/>
        <end position="47"/>
    </location>
</feature>
<accession>A0A285PWF0</accession>
<reference evidence="2" key="1">
    <citation type="submission" date="2017-08" db="EMBL/GenBank/DDBJ databases">
        <authorList>
            <person name="de Groot N.N."/>
        </authorList>
    </citation>
    <scope>NUCLEOTIDE SEQUENCE</scope>
</reference>
<evidence type="ECO:0000313" key="2">
    <source>
        <dbReference type="EMBL" id="SOB73978.1"/>
    </source>
</evidence>
<keyword evidence="3" id="KW-1185">Reference proteome</keyword>
<proteinExistence type="predicted"/>